<evidence type="ECO:0000259" key="4">
    <source>
        <dbReference type="PROSITE" id="PS01124"/>
    </source>
</evidence>
<dbReference type="GO" id="GO:0043565">
    <property type="term" value="F:sequence-specific DNA binding"/>
    <property type="evidence" value="ECO:0007669"/>
    <property type="project" value="InterPro"/>
</dbReference>
<evidence type="ECO:0000313" key="5">
    <source>
        <dbReference type="EMBL" id="SDS45848.1"/>
    </source>
</evidence>
<dbReference type="RefSeq" id="WP_092105357.1">
    <property type="nucleotide sequence ID" value="NZ_LT629739.1"/>
</dbReference>
<dbReference type="Proteomes" id="UP000199700">
    <property type="component" value="Chromosome"/>
</dbReference>
<dbReference type="AlphaFoldDB" id="A0A1H1SDH4"/>
<dbReference type="Pfam" id="PF12833">
    <property type="entry name" value="HTH_18"/>
    <property type="match status" value="1"/>
</dbReference>
<name>A0A1H1SDH4_BRESA</name>
<keyword evidence="6" id="KW-1185">Reference proteome</keyword>
<dbReference type="InterPro" id="IPR018060">
    <property type="entry name" value="HTH_AraC"/>
</dbReference>
<dbReference type="STRING" id="629680.SAMN04489751_2067"/>
<dbReference type="GO" id="GO:0003700">
    <property type="term" value="F:DNA-binding transcription factor activity"/>
    <property type="evidence" value="ECO:0007669"/>
    <property type="project" value="InterPro"/>
</dbReference>
<dbReference type="OrthoDB" id="5062482at2"/>
<evidence type="ECO:0000256" key="2">
    <source>
        <dbReference type="ARBA" id="ARBA00023125"/>
    </source>
</evidence>
<sequence>MESSAEDSDRSRPKGYTSVGATRAKEVDFLASVGWHLKSDPDSLGLNGDIVVTDDFVVARYSHGPAVFEYSALEGPLNDDGVMLHACLRGELTLHSRTGVAHLKPFDVGVVQAGDFTGAECESSVTCMIVSFRGAEAHEHYQLLAGHSSEAHLRILNAATSSLFQGSADDLEPGFVQVQRGLEELAKATAIGSRLYPESREASLRTVYVRAVALIGTVASDADTTVESIAQDLQVSRSYLFKAFKDQGSTPSYELRRARMDMAKCQLEDGSSLAEAAASSGFGSVRKLRRALDVRAVS</sequence>
<accession>A0A1H1SDH4</accession>
<dbReference type="SMART" id="SM00342">
    <property type="entry name" value="HTH_ARAC"/>
    <property type="match status" value="1"/>
</dbReference>
<dbReference type="PROSITE" id="PS01124">
    <property type="entry name" value="HTH_ARAC_FAMILY_2"/>
    <property type="match status" value="1"/>
</dbReference>
<dbReference type="Gene3D" id="1.10.10.60">
    <property type="entry name" value="Homeodomain-like"/>
    <property type="match status" value="1"/>
</dbReference>
<evidence type="ECO:0000256" key="3">
    <source>
        <dbReference type="ARBA" id="ARBA00023163"/>
    </source>
</evidence>
<feature type="domain" description="HTH araC/xylS-type" evidence="4">
    <location>
        <begin position="209"/>
        <end position="292"/>
    </location>
</feature>
<keyword evidence="3" id="KW-0804">Transcription</keyword>
<evidence type="ECO:0000313" key="6">
    <source>
        <dbReference type="Proteomes" id="UP000199700"/>
    </source>
</evidence>
<organism evidence="5 6">
    <name type="scientific">Brevibacterium sandarakinum</name>
    <dbReference type="NCBI Taxonomy" id="629680"/>
    <lineage>
        <taxon>Bacteria</taxon>
        <taxon>Bacillati</taxon>
        <taxon>Actinomycetota</taxon>
        <taxon>Actinomycetes</taxon>
        <taxon>Micrococcales</taxon>
        <taxon>Brevibacteriaceae</taxon>
        <taxon>Brevibacterium</taxon>
    </lineage>
</organism>
<dbReference type="PANTHER" id="PTHR46796">
    <property type="entry name" value="HTH-TYPE TRANSCRIPTIONAL ACTIVATOR RHAS-RELATED"/>
    <property type="match status" value="1"/>
</dbReference>
<reference evidence="5" key="1">
    <citation type="submission" date="2016-10" db="EMBL/GenBank/DDBJ databases">
        <authorList>
            <person name="Varghese N."/>
            <person name="Submissions S."/>
        </authorList>
    </citation>
    <scope>NUCLEOTIDE SEQUENCE [LARGE SCALE GENOMIC DNA]</scope>
    <source>
        <strain evidence="5">DSM 22082</strain>
    </source>
</reference>
<evidence type="ECO:0000256" key="1">
    <source>
        <dbReference type="ARBA" id="ARBA00023015"/>
    </source>
</evidence>
<dbReference type="EMBL" id="LT629739">
    <property type="protein sequence ID" value="SDS45848.1"/>
    <property type="molecule type" value="Genomic_DNA"/>
</dbReference>
<gene>
    <name evidence="5" type="ORF">SAMN04489751_2067</name>
</gene>
<keyword evidence="2" id="KW-0238">DNA-binding</keyword>
<protein>
    <submittedName>
        <fullName evidence="5">Helix-turn-helix domain-containing protein</fullName>
    </submittedName>
</protein>
<proteinExistence type="predicted"/>
<keyword evidence="1" id="KW-0805">Transcription regulation</keyword>
<dbReference type="InterPro" id="IPR050204">
    <property type="entry name" value="AraC_XylS_family_regulators"/>
</dbReference>